<gene>
    <name evidence="4" type="ORF">GXW71_04960</name>
</gene>
<dbReference type="InterPro" id="IPR043130">
    <property type="entry name" value="CDP-OH_PTrfase_TM_dom"/>
</dbReference>
<accession>A0ABS5ETS9</accession>
<dbReference type="InterPro" id="IPR000462">
    <property type="entry name" value="CDP-OH_P_trans"/>
</dbReference>
<dbReference type="Proteomes" id="UP001196870">
    <property type="component" value="Unassembled WGS sequence"/>
</dbReference>
<sequence>MSANTIIHRIVHPGVVALAPTGVTPNQITTFRLITGVAAAIAFAGPAPWLHIGGAIFVFSMLLDRMDGDLARFTGQTSPGGHRYDLISDCTSNIIAFIGIGIGQMPELGLYGPLLGIIAGAAVGSLFWQLHILRIGELRPWVIGPGLHVDPDDLMIFVPILVWCGAAFPMLIAAAVITPVVAILLGVIGKRRPA</sequence>
<evidence type="ECO:0000256" key="2">
    <source>
        <dbReference type="RuleBase" id="RU003750"/>
    </source>
</evidence>
<evidence type="ECO:0000313" key="4">
    <source>
        <dbReference type="EMBL" id="MBR0663703.1"/>
    </source>
</evidence>
<comment type="caution">
    <text evidence="4">The sequence shown here is derived from an EMBL/GenBank/DDBJ whole genome shotgun (WGS) entry which is preliminary data.</text>
</comment>
<dbReference type="Gene3D" id="1.20.120.1760">
    <property type="match status" value="1"/>
</dbReference>
<reference evidence="5" key="1">
    <citation type="journal article" date="2021" name="Syst. Appl. Microbiol.">
        <title>Roseomonas hellenica sp. nov., isolated from roots of wild-growing Alkanna tinctoria.</title>
        <authorList>
            <person name="Rat A."/>
            <person name="Naranjo H.D."/>
            <person name="Lebbe L."/>
            <person name="Cnockaert M."/>
            <person name="Krigas N."/>
            <person name="Grigoriadou K."/>
            <person name="Maloupa E."/>
            <person name="Willems A."/>
        </authorList>
    </citation>
    <scope>NUCLEOTIDE SEQUENCE [LARGE SCALE GENOMIC DNA]</scope>
    <source>
        <strain evidence="5">LMG 31523</strain>
    </source>
</reference>
<evidence type="ECO:0000256" key="1">
    <source>
        <dbReference type="ARBA" id="ARBA00022679"/>
    </source>
</evidence>
<dbReference type="Pfam" id="PF01066">
    <property type="entry name" value="CDP-OH_P_transf"/>
    <property type="match status" value="1"/>
</dbReference>
<dbReference type="RefSeq" id="WP_211851285.1">
    <property type="nucleotide sequence ID" value="NZ_JAAGBB010000004.1"/>
</dbReference>
<dbReference type="PROSITE" id="PS00379">
    <property type="entry name" value="CDP_ALCOHOL_P_TRANSF"/>
    <property type="match status" value="1"/>
</dbReference>
<evidence type="ECO:0000256" key="3">
    <source>
        <dbReference type="SAM" id="Phobius"/>
    </source>
</evidence>
<keyword evidence="3" id="KW-0472">Membrane</keyword>
<comment type="similarity">
    <text evidence="2">Belongs to the CDP-alcohol phosphatidyltransferase class-I family.</text>
</comment>
<evidence type="ECO:0000313" key="5">
    <source>
        <dbReference type="Proteomes" id="UP001196870"/>
    </source>
</evidence>
<protein>
    <submittedName>
        <fullName evidence="4">CDP-alcohol phosphatidyltransferase family protein</fullName>
    </submittedName>
</protein>
<proteinExistence type="inferred from homology"/>
<feature type="transmembrane region" description="Helical" evidence="3">
    <location>
        <begin position="108"/>
        <end position="130"/>
    </location>
</feature>
<dbReference type="InterPro" id="IPR048254">
    <property type="entry name" value="CDP_ALCOHOL_P_TRANSF_CS"/>
</dbReference>
<dbReference type="EMBL" id="JAAGBB010000004">
    <property type="protein sequence ID" value="MBR0663703.1"/>
    <property type="molecule type" value="Genomic_DNA"/>
</dbReference>
<name>A0ABS5ETS9_9PROT</name>
<organism evidence="4 5">
    <name type="scientific">Plastoroseomonas hellenica</name>
    <dbReference type="NCBI Taxonomy" id="2687306"/>
    <lineage>
        <taxon>Bacteria</taxon>
        <taxon>Pseudomonadati</taxon>
        <taxon>Pseudomonadota</taxon>
        <taxon>Alphaproteobacteria</taxon>
        <taxon>Acetobacterales</taxon>
        <taxon>Acetobacteraceae</taxon>
        <taxon>Plastoroseomonas</taxon>
    </lineage>
</organism>
<keyword evidence="1 2" id="KW-0808">Transferase</keyword>
<feature type="transmembrane region" description="Helical" evidence="3">
    <location>
        <begin position="160"/>
        <end position="188"/>
    </location>
</feature>
<feature type="transmembrane region" description="Helical" evidence="3">
    <location>
        <begin position="33"/>
        <end position="63"/>
    </location>
</feature>
<keyword evidence="5" id="KW-1185">Reference proteome</keyword>
<keyword evidence="3" id="KW-1133">Transmembrane helix</keyword>
<keyword evidence="3" id="KW-0812">Transmembrane</keyword>